<dbReference type="GO" id="GO:0016706">
    <property type="term" value="F:2-oxoglutarate-dependent dioxygenase activity"/>
    <property type="evidence" value="ECO:0007669"/>
    <property type="project" value="UniProtKB-ARBA"/>
</dbReference>
<sequence length="312" mass="34575">MNDTTFEPGSALGAEEAAALTRLWNGALAGGGSNRWDNDLRAVSALGLGMQELLQYLYQRRPGLREFLLWAEQQRSSTEAPSVEEDTLGPADLAHWHEHGYVLIREAVTASEHRAAARAIWEFLNASPEDPASWYRPHEAKSGMMLTLTQHPALRTVRASARIRRAYEQLYDSTAIYPVVDKVSFNPPECAHYSFMGSRLHWDTSLALPIPGRLQGLLYLTDTGATDGAFHCVPGFHRRIGDWLATLPAGTDPREAAPGLLASTPIEGAAGDFVIWHSALPHCATPNRGKTPRLVQYLTYLPDGFEDHRPWR</sequence>
<dbReference type="PANTHER" id="PTHR31630:SF6">
    <property type="entry name" value="PHYTANOYL-COA DIOXYGENASE-RELATED"/>
    <property type="match status" value="1"/>
</dbReference>
<name>A0A4R4E447_9BACT</name>
<keyword evidence="1" id="KW-0223">Dioxygenase</keyword>
<dbReference type="Gene3D" id="2.60.120.620">
    <property type="entry name" value="q2cbj1_9rhob like domain"/>
    <property type="match status" value="1"/>
</dbReference>
<dbReference type="AlphaFoldDB" id="A0A4R4E447"/>
<evidence type="ECO:0000313" key="2">
    <source>
        <dbReference type="Proteomes" id="UP000295164"/>
    </source>
</evidence>
<accession>A0A4R4E447</accession>
<dbReference type="InterPro" id="IPR008775">
    <property type="entry name" value="Phytyl_CoA_dOase-like"/>
</dbReference>
<dbReference type="PANTHER" id="PTHR31630">
    <property type="entry name" value="PHYTANOYL-COA DIOXYGENASE-RELATED-RELATED"/>
    <property type="match status" value="1"/>
</dbReference>
<dbReference type="SUPFAM" id="SSF51197">
    <property type="entry name" value="Clavaminate synthase-like"/>
    <property type="match status" value="1"/>
</dbReference>
<reference evidence="1 2" key="1">
    <citation type="submission" date="2019-03" db="EMBL/GenBank/DDBJ databases">
        <authorList>
            <person name="Kim M.K.M."/>
        </authorList>
    </citation>
    <scope>NUCLEOTIDE SEQUENCE [LARGE SCALE GENOMIC DNA]</scope>
    <source>
        <strain evidence="1 2">17J68-15</strain>
    </source>
</reference>
<keyword evidence="2" id="KW-1185">Reference proteome</keyword>
<protein>
    <submittedName>
        <fullName evidence="1">Phytanoyl-CoA dioxygenase</fullName>
    </submittedName>
</protein>
<keyword evidence="1" id="KW-0560">Oxidoreductase</keyword>
<organism evidence="1 2">
    <name type="scientific">Flaviaesturariibacter aridisoli</name>
    <dbReference type="NCBI Taxonomy" id="2545761"/>
    <lineage>
        <taxon>Bacteria</taxon>
        <taxon>Pseudomonadati</taxon>
        <taxon>Bacteroidota</taxon>
        <taxon>Chitinophagia</taxon>
        <taxon>Chitinophagales</taxon>
        <taxon>Chitinophagaceae</taxon>
        <taxon>Flaviaestuariibacter</taxon>
    </lineage>
</organism>
<dbReference type="OrthoDB" id="1157001at2"/>
<gene>
    <name evidence="1" type="ORF">E0486_03850</name>
</gene>
<dbReference type="EMBL" id="SKFH01000003">
    <property type="protein sequence ID" value="TCZ74219.1"/>
    <property type="molecule type" value="Genomic_DNA"/>
</dbReference>
<proteinExistence type="predicted"/>
<dbReference type="Pfam" id="PF05721">
    <property type="entry name" value="PhyH"/>
    <property type="match status" value="1"/>
</dbReference>
<dbReference type="RefSeq" id="WP_131850818.1">
    <property type="nucleotide sequence ID" value="NZ_SKFH01000003.1"/>
</dbReference>
<evidence type="ECO:0000313" key="1">
    <source>
        <dbReference type="EMBL" id="TCZ74219.1"/>
    </source>
</evidence>
<dbReference type="Proteomes" id="UP000295164">
    <property type="component" value="Unassembled WGS sequence"/>
</dbReference>
<comment type="caution">
    <text evidence="1">The sequence shown here is derived from an EMBL/GenBank/DDBJ whole genome shotgun (WGS) entry which is preliminary data.</text>
</comment>